<evidence type="ECO:0000313" key="1">
    <source>
        <dbReference type="EMBL" id="QIP42988.1"/>
    </source>
</evidence>
<evidence type="ECO:0000313" key="2">
    <source>
        <dbReference type="Proteomes" id="UP000502345"/>
    </source>
</evidence>
<name>A0A6G9D1F7_RHOER</name>
<organism evidence="1 2">
    <name type="scientific">Rhodococcus erythropolis</name>
    <name type="common">Arthrobacter picolinophilus</name>
    <dbReference type="NCBI Taxonomy" id="1833"/>
    <lineage>
        <taxon>Bacteria</taxon>
        <taxon>Bacillati</taxon>
        <taxon>Actinomycetota</taxon>
        <taxon>Actinomycetes</taxon>
        <taxon>Mycobacteriales</taxon>
        <taxon>Nocardiaceae</taxon>
        <taxon>Rhodococcus</taxon>
        <taxon>Rhodococcus erythropolis group</taxon>
    </lineage>
</organism>
<protein>
    <submittedName>
        <fullName evidence="1">Uncharacterized protein</fullName>
    </submittedName>
</protein>
<proteinExistence type="predicted"/>
<dbReference type="AlphaFoldDB" id="A0A6G9D1F7"/>
<gene>
    <name evidence="1" type="ORF">G9444_5746</name>
</gene>
<dbReference type="EMBL" id="CP050124">
    <property type="protein sequence ID" value="QIP42988.1"/>
    <property type="molecule type" value="Genomic_DNA"/>
</dbReference>
<reference evidence="1 2" key="1">
    <citation type="submission" date="2020-03" db="EMBL/GenBank/DDBJ databases">
        <title>Screen low temperature-resistant strains for efficient degradation of petroleum hydrocarbons under the low temperature.</title>
        <authorList>
            <person name="Wang Y."/>
            <person name="Chen J."/>
        </authorList>
    </citation>
    <scope>NUCLEOTIDE SEQUENCE [LARGE SCALE GENOMIC DNA]</scope>
    <source>
        <strain evidence="1 2">KB1</strain>
    </source>
</reference>
<sequence length="41" mass="4710">MTTSTKPFIADQPMQLRNFWAYFDETDSLISPRNTLAYPAA</sequence>
<accession>A0A6G9D1F7</accession>
<dbReference type="Proteomes" id="UP000502345">
    <property type="component" value="Chromosome"/>
</dbReference>